<dbReference type="RefSeq" id="XP_044551095.1">
    <property type="nucleotide sequence ID" value="XM_044691523.1"/>
</dbReference>
<reference evidence="2 3" key="1">
    <citation type="journal article" date="2018" name="BMC Genomics">
        <title>The genome of Naegleria lovaniensis, the basis for a comparative approach to unravel pathogenicity factors of the human pathogenic amoeba N. fowleri.</title>
        <authorList>
            <person name="Liechti N."/>
            <person name="Schurch N."/>
            <person name="Bruggmann R."/>
            <person name="Wittwer M."/>
        </authorList>
    </citation>
    <scope>NUCLEOTIDE SEQUENCE [LARGE SCALE GENOMIC DNA]</scope>
    <source>
        <strain evidence="2 3">ATCC 30569</strain>
    </source>
</reference>
<keyword evidence="1" id="KW-0472">Membrane</keyword>
<dbReference type="EMBL" id="PYSW02000014">
    <property type="protein sequence ID" value="KAG2387103.1"/>
    <property type="molecule type" value="Genomic_DNA"/>
</dbReference>
<feature type="transmembrane region" description="Helical" evidence="1">
    <location>
        <begin position="130"/>
        <end position="149"/>
    </location>
</feature>
<feature type="transmembrane region" description="Helical" evidence="1">
    <location>
        <begin position="232"/>
        <end position="254"/>
    </location>
</feature>
<dbReference type="AlphaFoldDB" id="A0AA88GWH9"/>
<keyword evidence="1" id="KW-1133">Transmembrane helix</keyword>
<comment type="caution">
    <text evidence="2">The sequence shown here is derived from an EMBL/GenBank/DDBJ whole genome shotgun (WGS) entry which is preliminary data.</text>
</comment>
<protein>
    <submittedName>
        <fullName evidence="2">Uncharacterized protein</fullName>
    </submittedName>
</protein>
<dbReference type="GeneID" id="68094594"/>
<keyword evidence="1" id="KW-0812">Transmembrane</keyword>
<dbReference type="Proteomes" id="UP000816034">
    <property type="component" value="Unassembled WGS sequence"/>
</dbReference>
<accession>A0AA88GWH9</accession>
<evidence type="ECO:0000313" key="3">
    <source>
        <dbReference type="Proteomes" id="UP000816034"/>
    </source>
</evidence>
<feature type="transmembrane region" description="Helical" evidence="1">
    <location>
        <begin position="12"/>
        <end position="32"/>
    </location>
</feature>
<organism evidence="2 3">
    <name type="scientific">Naegleria lovaniensis</name>
    <name type="common">Amoeba</name>
    <dbReference type="NCBI Taxonomy" id="51637"/>
    <lineage>
        <taxon>Eukaryota</taxon>
        <taxon>Discoba</taxon>
        <taxon>Heterolobosea</taxon>
        <taxon>Tetramitia</taxon>
        <taxon>Eutetramitia</taxon>
        <taxon>Vahlkampfiidae</taxon>
        <taxon>Naegleria</taxon>
    </lineage>
</organism>
<feature type="transmembrane region" description="Helical" evidence="1">
    <location>
        <begin position="161"/>
        <end position="186"/>
    </location>
</feature>
<sequence>MGRLYIAANTCLGMTCVLGVLGALALFSLSIVDTLNVDYSSHVDNKDFCAITVLNDHRPFSVQYILPSNTDSNTTQIYKVCAEVQPGSLAGHNGTFCIYPSVPYDSKGEPIASQMKAFCGFSLNVMFERFGIVLGYLLGFLFALLWLTMGRRSIENNKVKWTGRIFGGIYTVWSVLSIAAAFYLMIADASRVAAGVDWCNNVYVHNYCNPGGFDGPVEECKCDFNLYIGMPLLGACLILVYVFSTITCIVKWIAEYRAVREGYRDLDASVDELTKQ</sequence>
<gene>
    <name evidence="2" type="ORF">C9374_002138</name>
</gene>
<evidence type="ECO:0000256" key="1">
    <source>
        <dbReference type="SAM" id="Phobius"/>
    </source>
</evidence>
<proteinExistence type="predicted"/>
<evidence type="ECO:0000313" key="2">
    <source>
        <dbReference type="EMBL" id="KAG2387103.1"/>
    </source>
</evidence>
<keyword evidence="3" id="KW-1185">Reference proteome</keyword>
<name>A0AA88GWH9_NAELO</name>